<dbReference type="EMBL" id="HACA01031579">
    <property type="protein sequence ID" value="CDW48940.1"/>
    <property type="molecule type" value="Transcribed_RNA"/>
</dbReference>
<evidence type="ECO:0000313" key="1">
    <source>
        <dbReference type="EMBL" id="CDW48940.1"/>
    </source>
</evidence>
<dbReference type="AlphaFoldDB" id="A0A0K2VEZ2"/>
<name>A0A0K2VEZ2_LEPSM</name>
<reference evidence="1" key="1">
    <citation type="submission" date="2014-05" db="EMBL/GenBank/DDBJ databases">
        <authorList>
            <person name="Chronopoulou M."/>
        </authorList>
    </citation>
    <scope>NUCLEOTIDE SEQUENCE</scope>
    <source>
        <tissue evidence="1">Whole organism</tissue>
    </source>
</reference>
<sequence>MMLSSLGFNPSTLLASLNDRSDQTPRQLITMGTISQDALSSNSKVFRAYCIKSSLAYLARFST</sequence>
<protein>
    <submittedName>
        <fullName evidence="1">Uncharacterized protein</fullName>
    </submittedName>
</protein>
<accession>A0A0K2VEZ2</accession>
<organism evidence="1">
    <name type="scientific">Lepeophtheirus salmonis</name>
    <name type="common">Salmon louse</name>
    <name type="synonym">Caligus salmonis</name>
    <dbReference type="NCBI Taxonomy" id="72036"/>
    <lineage>
        <taxon>Eukaryota</taxon>
        <taxon>Metazoa</taxon>
        <taxon>Ecdysozoa</taxon>
        <taxon>Arthropoda</taxon>
        <taxon>Crustacea</taxon>
        <taxon>Multicrustacea</taxon>
        <taxon>Hexanauplia</taxon>
        <taxon>Copepoda</taxon>
        <taxon>Siphonostomatoida</taxon>
        <taxon>Caligidae</taxon>
        <taxon>Lepeophtheirus</taxon>
    </lineage>
</organism>
<proteinExistence type="predicted"/>